<sequence>MNSSIYKIVAVNIMLTAFLLDYSVVHIIQNHRTEGVLLYGIFLRVSKKILYSPVRQWSS</sequence>
<protein>
    <submittedName>
        <fullName evidence="2">Uncharacterized protein</fullName>
    </submittedName>
</protein>
<keyword evidence="1" id="KW-0812">Transmembrane</keyword>
<keyword evidence="1" id="KW-1133">Transmembrane helix</keyword>
<proteinExistence type="predicted"/>
<dbReference type="AlphaFoldDB" id="A0A0D5ZCX0"/>
<evidence type="ECO:0000313" key="2">
    <source>
        <dbReference type="EMBL" id="AKA44372.1"/>
    </source>
</evidence>
<keyword evidence="1" id="KW-0472">Membrane</keyword>
<dbReference type="HOGENOM" id="CLU_2956321_0_0_9"/>
<reference evidence="2 3" key="1">
    <citation type="journal article" date="2011" name="J. Bacteriol.">
        <title>Complete genome sequence of Paenibacillus polymyxa SC2, a strain of plant growth-promoting Rhizobacterium with broad-spectrum antimicrobial activity.</title>
        <authorList>
            <person name="Ma M."/>
            <person name="Wang C."/>
            <person name="Ding Y."/>
            <person name="Li L."/>
            <person name="Shen D."/>
            <person name="Jiang X."/>
            <person name="Guan D."/>
            <person name="Cao F."/>
            <person name="Chen H."/>
            <person name="Feng R."/>
            <person name="Wang X."/>
            <person name="Ge Y."/>
            <person name="Yao L."/>
            <person name="Bing X."/>
            <person name="Yang X."/>
            <person name="Li J."/>
            <person name="Du B."/>
        </authorList>
    </citation>
    <scope>NUCLEOTIDE SEQUENCE [LARGE SCALE GENOMIC DNA]</scope>
    <source>
        <strain evidence="2 3">SC2</strain>
        <plasmid evidence="3">pSC2</plasmid>
    </source>
</reference>
<organism evidence="2 3">
    <name type="scientific">Paenibacillus polymyxa (strain SC2)</name>
    <name type="common">Bacillus polymyxa</name>
    <dbReference type="NCBI Taxonomy" id="886882"/>
    <lineage>
        <taxon>Bacteria</taxon>
        <taxon>Bacillati</taxon>
        <taxon>Bacillota</taxon>
        <taxon>Bacilli</taxon>
        <taxon>Bacillales</taxon>
        <taxon>Paenibacillaceae</taxon>
        <taxon>Paenibacillus</taxon>
    </lineage>
</organism>
<evidence type="ECO:0000256" key="1">
    <source>
        <dbReference type="SAM" id="Phobius"/>
    </source>
</evidence>
<dbReference type="Proteomes" id="UP000006868">
    <property type="component" value="Plasmid pSC2"/>
</dbReference>
<dbReference type="EMBL" id="CP002214">
    <property type="protein sequence ID" value="AKA44372.1"/>
    <property type="molecule type" value="Genomic_DNA"/>
</dbReference>
<feature type="transmembrane region" description="Helical" evidence="1">
    <location>
        <begin position="6"/>
        <end position="25"/>
    </location>
</feature>
<gene>
    <name evidence="2" type="ORF">PPSC2_27125</name>
</gene>
<name>A0A0D5ZCX0_PAEPS</name>
<accession>A0A0D5ZCX0</accession>
<dbReference type="KEGG" id="ppm:PPSC2_27125"/>
<geneLocation type="plasmid" evidence="2 3">
    <name>pSC2</name>
</geneLocation>
<dbReference type="PATRIC" id="fig|886882.15.peg.5737"/>
<evidence type="ECO:0000313" key="3">
    <source>
        <dbReference type="Proteomes" id="UP000006868"/>
    </source>
</evidence>
<keyword evidence="2" id="KW-0614">Plasmid</keyword>